<dbReference type="OrthoDB" id="1724687at2759"/>
<organism evidence="5 6">
    <name type="scientific">Smittium simulii</name>
    <dbReference type="NCBI Taxonomy" id="133385"/>
    <lineage>
        <taxon>Eukaryota</taxon>
        <taxon>Fungi</taxon>
        <taxon>Fungi incertae sedis</taxon>
        <taxon>Zoopagomycota</taxon>
        <taxon>Kickxellomycotina</taxon>
        <taxon>Harpellomycetes</taxon>
        <taxon>Harpellales</taxon>
        <taxon>Legeriomycetaceae</taxon>
        <taxon>Smittium</taxon>
    </lineage>
</organism>
<dbReference type="GO" id="GO:0003735">
    <property type="term" value="F:structural constituent of ribosome"/>
    <property type="evidence" value="ECO:0007669"/>
    <property type="project" value="InterPro"/>
</dbReference>
<proteinExistence type="inferred from homology"/>
<sequence>MASHLTKSNGAAPTPLELLVAQSISDLEKNVPELKKDLRSVQISAVKEISVEQGKNAIAVFIPVPLFKQARRAQLRITRELEKKFSDSNVVFIAERRILPKPTRNSRKTQLRPRSRTLTAVYESTLEDLVYPAEIVGKRTRVKVGGSRVIKVFLSSKDATSVEYKLDTFSSVYRHLTGREVTFEFDQEQTL</sequence>
<dbReference type="InterPro" id="IPR000554">
    <property type="entry name" value="Ribosomal_eS7"/>
</dbReference>
<dbReference type="STRING" id="133385.A0A2T9YFQ0"/>
<dbReference type="Pfam" id="PF01251">
    <property type="entry name" value="Ribosomal_S7e"/>
    <property type="match status" value="1"/>
</dbReference>
<evidence type="ECO:0000256" key="3">
    <source>
        <dbReference type="ARBA" id="ARBA00023274"/>
    </source>
</evidence>
<evidence type="ECO:0000256" key="2">
    <source>
        <dbReference type="ARBA" id="ARBA00022980"/>
    </source>
</evidence>
<comment type="caution">
    <text evidence="5">The sequence shown here is derived from an EMBL/GenBank/DDBJ whole genome shotgun (WGS) entry which is preliminary data.</text>
</comment>
<protein>
    <recommendedName>
        <fullName evidence="4">40S ribosomal protein S7</fullName>
    </recommendedName>
</protein>
<dbReference type="PANTHER" id="PTHR11278">
    <property type="entry name" value="40S RIBOSOMAL PROTEIN S7"/>
    <property type="match status" value="1"/>
</dbReference>
<keyword evidence="6" id="KW-1185">Reference proteome</keyword>
<evidence type="ECO:0000256" key="4">
    <source>
        <dbReference type="RuleBase" id="RU364105"/>
    </source>
</evidence>
<keyword evidence="2 4" id="KW-0689">Ribosomal protein</keyword>
<dbReference type="GO" id="GO:0030686">
    <property type="term" value="C:90S preribosome"/>
    <property type="evidence" value="ECO:0007669"/>
    <property type="project" value="TreeGrafter"/>
</dbReference>
<reference evidence="5 6" key="1">
    <citation type="journal article" date="2018" name="MBio">
        <title>Comparative Genomics Reveals the Core Gene Toolbox for the Fungus-Insect Symbiosis.</title>
        <authorList>
            <person name="Wang Y."/>
            <person name="Stata M."/>
            <person name="Wang W."/>
            <person name="Stajich J.E."/>
            <person name="White M.M."/>
            <person name="Moncalvo J.M."/>
        </authorList>
    </citation>
    <scope>NUCLEOTIDE SEQUENCE [LARGE SCALE GENOMIC DNA]</scope>
    <source>
        <strain evidence="5 6">SWE-8-4</strain>
    </source>
</reference>
<evidence type="ECO:0000313" key="6">
    <source>
        <dbReference type="Proteomes" id="UP000245383"/>
    </source>
</evidence>
<dbReference type="GO" id="GO:0032040">
    <property type="term" value="C:small-subunit processome"/>
    <property type="evidence" value="ECO:0007669"/>
    <property type="project" value="TreeGrafter"/>
</dbReference>
<dbReference type="Proteomes" id="UP000245383">
    <property type="component" value="Unassembled WGS sequence"/>
</dbReference>
<evidence type="ECO:0000256" key="1">
    <source>
        <dbReference type="ARBA" id="ARBA00007820"/>
    </source>
</evidence>
<dbReference type="EMBL" id="MBFR01000217">
    <property type="protein sequence ID" value="PVU91166.1"/>
    <property type="molecule type" value="Genomic_DNA"/>
</dbReference>
<keyword evidence="3 4" id="KW-0687">Ribonucleoprotein</keyword>
<evidence type="ECO:0000313" key="5">
    <source>
        <dbReference type="EMBL" id="PVU91166.1"/>
    </source>
</evidence>
<comment type="similarity">
    <text evidence="1 4">Belongs to the eukaryotic ribosomal protein eS7 family.</text>
</comment>
<dbReference type="GO" id="GO:0006412">
    <property type="term" value="P:translation"/>
    <property type="evidence" value="ECO:0007669"/>
    <property type="project" value="InterPro"/>
</dbReference>
<gene>
    <name evidence="5" type="ORF">BB561_004542</name>
</gene>
<dbReference type="AlphaFoldDB" id="A0A2T9YFQ0"/>
<dbReference type="PANTHER" id="PTHR11278:SF0">
    <property type="entry name" value="SMALL RIBOSOMAL SUBUNIT PROTEIN ES7"/>
    <property type="match status" value="1"/>
</dbReference>
<dbReference type="GO" id="GO:0022627">
    <property type="term" value="C:cytosolic small ribosomal subunit"/>
    <property type="evidence" value="ECO:0007669"/>
    <property type="project" value="TreeGrafter"/>
</dbReference>
<dbReference type="GO" id="GO:0006364">
    <property type="term" value="P:rRNA processing"/>
    <property type="evidence" value="ECO:0007669"/>
    <property type="project" value="TreeGrafter"/>
</dbReference>
<name>A0A2T9YFQ0_9FUNG</name>
<accession>A0A2T9YFQ0</accession>
<dbReference type="GO" id="GO:0042274">
    <property type="term" value="P:ribosomal small subunit biogenesis"/>
    <property type="evidence" value="ECO:0007669"/>
    <property type="project" value="TreeGrafter"/>
</dbReference>